<dbReference type="AlphaFoldDB" id="A0A7R8ZS41"/>
<sequence length="114" mass="13017">MAEDQEALFIPLVLAEAKLHSFSNTGTRWAPVRTTEASFPPMLQDDSAWFGQMAALRIRKLVNKLNGEDWLQVEGYMNCICQTHLHAHFATGRQRSGTQVKEHGFTKTIKREWS</sequence>
<reference evidence="1" key="1">
    <citation type="submission" date="2020-11" db="EMBL/GenBank/DDBJ databases">
        <authorList>
            <person name="Tran Van P."/>
        </authorList>
    </citation>
    <scope>NUCLEOTIDE SEQUENCE</scope>
</reference>
<dbReference type="EMBL" id="OB662388">
    <property type="protein sequence ID" value="CAD7229975.1"/>
    <property type="molecule type" value="Genomic_DNA"/>
</dbReference>
<evidence type="ECO:0000313" key="1">
    <source>
        <dbReference type="EMBL" id="CAD7229975.1"/>
    </source>
</evidence>
<organism evidence="1">
    <name type="scientific">Cyprideis torosa</name>
    <dbReference type="NCBI Taxonomy" id="163714"/>
    <lineage>
        <taxon>Eukaryota</taxon>
        <taxon>Metazoa</taxon>
        <taxon>Ecdysozoa</taxon>
        <taxon>Arthropoda</taxon>
        <taxon>Crustacea</taxon>
        <taxon>Oligostraca</taxon>
        <taxon>Ostracoda</taxon>
        <taxon>Podocopa</taxon>
        <taxon>Podocopida</taxon>
        <taxon>Cytherocopina</taxon>
        <taxon>Cytheroidea</taxon>
        <taxon>Cytherideidae</taxon>
        <taxon>Cyprideis</taxon>
    </lineage>
</organism>
<protein>
    <submittedName>
        <fullName evidence="1">Uncharacterized protein</fullName>
    </submittedName>
</protein>
<name>A0A7R8ZS41_9CRUS</name>
<proteinExistence type="predicted"/>
<gene>
    <name evidence="1" type="ORF">CTOB1V02_LOCUS7840</name>
</gene>
<accession>A0A7R8ZS41</accession>